<reference evidence="2" key="2">
    <citation type="submission" date="2014-03" db="EMBL/GenBank/DDBJ databases">
        <title>Candidatus Competibacter-lineage genomes retrieved from metagenomes reveal functional metabolic diversity.</title>
        <authorList>
            <person name="McIlroy S.J."/>
            <person name="Albertsen M."/>
            <person name="Andresen E.K."/>
            <person name="Saunders A.M."/>
            <person name="Kristiansen R."/>
            <person name="Stokholm-Bjerregaard M."/>
            <person name="Nielsen K.L."/>
            <person name="Nielsen P.H."/>
        </authorList>
    </citation>
    <scope>NUCLEOTIDE SEQUENCE</scope>
    <source>
        <strain evidence="2">Run_A_D11</strain>
    </source>
</reference>
<evidence type="ECO:0000313" key="3">
    <source>
        <dbReference type="Proteomes" id="UP000035760"/>
    </source>
</evidence>
<feature type="domain" description="Cupin type-2" evidence="1">
    <location>
        <begin position="132"/>
        <end position="192"/>
    </location>
</feature>
<evidence type="ECO:0000259" key="1">
    <source>
        <dbReference type="Pfam" id="PF07883"/>
    </source>
</evidence>
<proteinExistence type="predicted"/>
<gene>
    <name evidence="2" type="ORF">BN873_460044</name>
</gene>
<keyword evidence="3" id="KW-1185">Reference proteome</keyword>
<organism evidence="2 3">
    <name type="scientific">Candidatus Competibacter denitrificans Run_A_D11</name>
    <dbReference type="NCBI Taxonomy" id="1400863"/>
    <lineage>
        <taxon>Bacteria</taxon>
        <taxon>Pseudomonadati</taxon>
        <taxon>Pseudomonadota</taxon>
        <taxon>Gammaproteobacteria</taxon>
        <taxon>Candidatus Competibacteraceae</taxon>
        <taxon>Candidatus Competibacter</taxon>
    </lineage>
</organism>
<dbReference type="EMBL" id="CBTJ020000054">
    <property type="protein sequence ID" value="CDI03240.1"/>
    <property type="molecule type" value="Genomic_DNA"/>
</dbReference>
<sequence>MTDHDAGLAFVPLALGPGVLLELGTIQVWGWADEPLRLPSGMTAYGMVTTGQAQLADAETGPFTLNAGMFFMLPDGGAVSGGQGLAILLTGYRGLRHIGGPLEMAGRLRYIDGCSDTLLICPPRLGDPCLNHLHIPPHTDQTPHTHPSVRIGVILRGTGECRTPDGVFPLQPGMGWYIPTGCLHSFFTEDESLDVIAWHPDSDFGPRDDDHPMINRTVIPAA</sequence>
<dbReference type="SUPFAM" id="SSF51182">
    <property type="entry name" value="RmlC-like cupins"/>
    <property type="match status" value="1"/>
</dbReference>
<dbReference type="Gene3D" id="2.60.120.10">
    <property type="entry name" value="Jelly Rolls"/>
    <property type="match status" value="1"/>
</dbReference>
<comment type="caution">
    <text evidence="2">The sequence shown here is derived from an EMBL/GenBank/DDBJ whole genome shotgun (WGS) entry which is preliminary data.</text>
</comment>
<name>W6MB14_9GAMM</name>
<dbReference type="Proteomes" id="UP000035760">
    <property type="component" value="Unassembled WGS sequence"/>
</dbReference>
<evidence type="ECO:0000313" key="2">
    <source>
        <dbReference type="EMBL" id="CDI03240.1"/>
    </source>
</evidence>
<protein>
    <submittedName>
        <fullName evidence="2">Cupin 2 conserved barrel domain protein</fullName>
    </submittedName>
</protein>
<reference evidence="2" key="1">
    <citation type="submission" date="2013-07" db="EMBL/GenBank/DDBJ databases">
        <authorList>
            <person name="McIlroy S."/>
        </authorList>
    </citation>
    <scope>NUCLEOTIDE SEQUENCE [LARGE SCALE GENOMIC DNA]</scope>
    <source>
        <strain evidence="2">Run_A_D11</strain>
    </source>
</reference>
<dbReference type="Pfam" id="PF07883">
    <property type="entry name" value="Cupin_2"/>
    <property type="match status" value="1"/>
</dbReference>
<dbReference type="InterPro" id="IPR013096">
    <property type="entry name" value="Cupin_2"/>
</dbReference>
<dbReference type="STRING" id="1400863.BN873_460044"/>
<dbReference type="AlphaFoldDB" id="W6MB14"/>
<dbReference type="InterPro" id="IPR014710">
    <property type="entry name" value="RmlC-like_jellyroll"/>
</dbReference>
<accession>W6MB14</accession>
<dbReference type="InterPro" id="IPR011051">
    <property type="entry name" value="RmlC_Cupin_sf"/>
</dbReference>
<dbReference type="CDD" id="cd02208">
    <property type="entry name" value="cupin_RmlC-like"/>
    <property type="match status" value="1"/>
</dbReference>